<reference evidence="2" key="1">
    <citation type="submission" date="2016-10" db="EMBL/GenBank/DDBJ databases">
        <authorList>
            <person name="Varghese N."/>
            <person name="Submissions S."/>
        </authorList>
    </citation>
    <scope>NUCLEOTIDE SEQUENCE [LARGE SCALE GENOMIC DNA]</scope>
    <source>
        <strain evidence="2">IBRC-M 10761</strain>
    </source>
</reference>
<dbReference type="Proteomes" id="UP000199403">
    <property type="component" value="Unassembled WGS sequence"/>
</dbReference>
<gene>
    <name evidence="1" type="ORF">SAMN05192553_103119</name>
</gene>
<evidence type="ECO:0000313" key="1">
    <source>
        <dbReference type="EMBL" id="SEJ30001.1"/>
    </source>
</evidence>
<organism evidence="1 2">
    <name type="scientific">Cyclobacterium xiamenense</name>
    <dbReference type="NCBI Taxonomy" id="1297121"/>
    <lineage>
        <taxon>Bacteria</taxon>
        <taxon>Pseudomonadati</taxon>
        <taxon>Bacteroidota</taxon>
        <taxon>Cytophagia</taxon>
        <taxon>Cytophagales</taxon>
        <taxon>Cyclobacteriaceae</taxon>
        <taxon>Cyclobacterium</taxon>
    </lineage>
</organism>
<dbReference type="AlphaFoldDB" id="A0A1H6XLM6"/>
<protein>
    <submittedName>
        <fullName evidence="1">Uncharacterized protein</fullName>
    </submittedName>
</protein>
<accession>A0A1H6XLM6</accession>
<proteinExistence type="predicted"/>
<dbReference type="STRING" id="1416801.SAMN05192553_103119"/>
<sequence>MRSKSSKINQKLSIQECTFLAKFGLLRCKADATRAINTMPHQIGPGNLSSLRRYHLLKFRSQRIGDWSMVGSNFFQTAALPKIH</sequence>
<dbReference type="EMBL" id="FNZH01000003">
    <property type="protein sequence ID" value="SEJ30001.1"/>
    <property type="molecule type" value="Genomic_DNA"/>
</dbReference>
<evidence type="ECO:0000313" key="2">
    <source>
        <dbReference type="Proteomes" id="UP000199403"/>
    </source>
</evidence>
<keyword evidence="2" id="KW-1185">Reference proteome</keyword>
<name>A0A1H6XLM6_9BACT</name>